<dbReference type="STRING" id="474950.SAMN05421771_1534"/>
<feature type="domain" description="PPM-type phosphatase" evidence="1">
    <location>
        <begin position="7"/>
        <end position="272"/>
    </location>
</feature>
<dbReference type="CDD" id="cd00143">
    <property type="entry name" value="PP2Cc"/>
    <property type="match status" value="1"/>
</dbReference>
<dbReference type="EMBL" id="FOZL01000001">
    <property type="protein sequence ID" value="SFS08773.1"/>
    <property type="molecule type" value="Genomic_DNA"/>
</dbReference>
<protein>
    <submittedName>
        <fullName evidence="2">Protein phosphatase</fullName>
    </submittedName>
</protein>
<dbReference type="InterPro" id="IPR001932">
    <property type="entry name" value="PPM-type_phosphatase-like_dom"/>
</dbReference>
<dbReference type="InterPro" id="IPR015655">
    <property type="entry name" value="PP2C"/>
</dbReference>
<sequence length="273" mass="29430">MGLNDFVFAMSTHRGRVRAGNEDACDAAPDLATFVVCDGMGGALAGEIASHLATQTFFAVLSGAMPPMEPSSAQGGNVTPGDRLRDAIRTANITVYRKAHSSYEFEGMGTTLVSLTIELRAPTAPSEEGFPDPVGTLWIAHVGDSRCYLHRSRLTHLITFDHSVVEEQVRAGMITRAEAETSPLRHVITRAVGSSHRVDPEIQTVDAYSGDLLLLASDGLNRELTDEDIDHFLAQVPQPPTKADLNACCQQLIEAVNYNGGHDNVTVLLVHVR</sequence>
<gene>
    <name evidence="2" type="ORF">SAMN05421771_1534</name>
</gene>
<dbReference type="Proteomes" id="UP000199024">
    <property type="component" value="Unassembled WGS sequence"/>
</dbReference>
<dbReference type="RefSeq" id="WP_089841597.1">
    <property type="nucleotide sequence ID" value="NZ_FOZL01000001.1"/>
</dbReference>
<dbReference type="PROSITE" id="PS51746">
    <property type="entry name" value="PPM_2"/>
    <property type="match status" value="1"/>
</dbReference>
<evidence type="ECO:0000259" key="1">
    <source>
        <dbReference type="PROSITE" id="PS51746"/>
    </source>
</evidence>
<dbReference type="InterPro" id="IPR036457">
    <property type="entry name" value="PPM-type-like_dom_sf"/>
</dbReference>
<evidence type="ECO:0000313" key="3">
    <source>
        <dbReference type="Proteomes" id="UP000199024"/>
    </source>
</evidence>
<dbReference type="Pfam" id="PF13672">
    <property type="entry name" value="PP2C_2"/>
    <property type="match status" value="1"/>
</dbReference>
<proteinExistence type="predicted"/>
<dbReference type="AlphaFoldDB" id="A0A1I6LZA9"/>
<name>A0A1I6LZA9_9BACT</name>
<dbReference type="SMART" id="SM00332">
    <property type="entry name" value="PP2Cc"/>
    <property type="match status" value="1"/>
</dbReference>
<dbReference type="SMART" id="SM00331">
    <property type="entry name" value="PP2C_SIG"/>
    <property type="match status" value="1"/>
</dbReference>
<accession>A0A1I6LZA9</accession>
<keyword evidence="3" id="KW-1185">Reference proteome</keyword>
<dbReference type="PANTHER" id="PTHR13832:SF827">
    <property type="entry name" value="PROTEIN PHOSPHATASE 1L"/>
    <property type="match status" value="1"/>
</dbReference>
<organism evidence="2 3">
    <name type="scientific">Granulicella pectinivorans</name>
    <dbReference type="NCBI Taxonomy" id="474950"/>
    <lineage>
        <taxon>Bacteria</taxon>
        <taxon>Pseudomonadati</taxon>
        <taxon>Acidobacteriota</taxon>
        <taxon>Terriglobia</taxon>
        <taxon>Terriglobales</taxon>
        <taxon>Acidobacteriaceae</taxon>
        <taxon>Granulicella</taxon>
    </lineage>
</organism>
<reference evidence="2 3" key="1">
    <citation type="submission" date="2016-10" db="EMBL/GenBank/DDBJ databases">
        <authorList>
            <person name="de Groot N.N."/>
        </authorList>
    </citation>
    <scope>NUCLEOTIDE SEQUENCE [LARGE SCALE GENOMIC DNA]</scope>
    <source>
        <strain evidence="2 3">DSM 21001</strain>
    </source>
</reference>
<dbReference type="PANTHER" id="PTHR13832">
    <property type="entry name" value="PROTEIN PHOSPHATASE 2C"/>
    <property type="match status" value="1"/>
</dbReference>
<evidence type="ECO:0000313" key="2">
    <source>
        <dbReference type="EMBL" id="SFS08773.1"/>
    </source>
</evidence>
<dbReference type="SUPFAM" id="SSF81606">
    <property type="entry name" value="PP2C-like"/>
    <property type="match status" value="1"/>
</dbReference>
<dbReference type="Gene3D" id="3.60.40.10">
    <property type="entry name" value="PPM-type phosphatase domain"/>
    <property type="match status" value="1"/>
</dbReference>
<dbReference type="GO" id="GO:0004722">
    <property type="term" value="F:protein serine/threonine phosphatase activity"/>
    <property type="evidence" value="ECO:0007669"/>
    <property type="project" value="InterPro"/>
</dbReference>
<dbReference type="OrthoDB" id="9801841at2"/>